<organism evidence="9">
    <name type="scientific">Bacillus anthracis</name>
    <name type="common">anthrax bacterium</name>
    <dbReference type="NCBI Taxonomy" id="1392"/>
    <lineage>
        <taxon>Bacteria</taxon>
        <taxon>Bacillati</taxon>
        <taxon>Bacillota</taxon>
        <taxon>Bacilli</taxon>
        <taxon>Bacillales</taxon>
        <taxon>Bacillaceae</taxon>
        <taxon>Bacillus</taxon>
        <taxon>Bacillus cereus group</taxon>
    </lineage>
</organism>
<dbReference type="InterPro" id="IPR011252">
    <property type="entry name" value="Fibrogen-bd_dom1"/>
</dbReference>
<evidence type="ECO:0000259" key="8">
    <source>
        <dbReference type="Pfam" id="PF17961"/>
    </source>
</evidence>
<evidence type="ECO:0000256" key="3">
    <source>
        <dbReference type="ARBA" id="ARBA00022525"/>
    </source>
</evidence>
<keyword evidence="4" id="KW-0732">Signal</keyword>
<keyword evidence="3" id="KW-0964">Secreted</keyword>
<feature type="compositionally biased region" description="Basic and acidic residues" evidence="6">
    <location>
        <begin position="1"/>
        <end position="15"/>
    </location>
</feature>
<feature type="region of interest" description="Disordered" evidence="6">
    <location>
        <begin position="1"/>
        <end position="20"/>
    </location>
</feature>
<comment type="subcellular location">
    <subcellularLocation>
        <location evidence="1">Secreted</location>
        <location evidence="1">Cell wall</location>
        <topology evidence="1">Peptidoglycan-anchor</topology>
    </subcellularLocation>
</comment>
<dbReference type="Pfam" id="PF17961">
    <property type="entry name" value="Big_8"/>
    <property type="match status" value="1"/>
</dbReference>
<reference evidence="9" key="1">
    <citation type="submission" date="2019-12" db="EMBL/GenBank/DDBJ databases">
        <title>Epidemiological and comparative genomic analysis of Bacillus anthracis isolated from northern Vietnam.</title>
        <authorList>
            <person name="Hoang T.T.H."/>
            <person name="Dang D.A."/>
            <person name="Pham M.H."/>
            <person name="Luong M.H."/>
            <person name="Tran N.D."/>
            <person name="Nguyen T.H."/>
            <person name="Nguyen T.T."/>
            <person name="Inoue S."/>
            <person name="Morikawa S."/>
            <person name="Okutani A."/>
        </authorList>
    </citation>
    <scope>NUCLEOTIDE SEQUENCE</scope>
    <source>
        <strain evidence="9">TuanDB</strain>
    </source>
</reference>
<evidence type="ECO:0000256" key="1">
    <source>
        <dbReference type="ARBA" id="ARBA00004168"/>
    </source>
</evidence>
<evidence type="ECO:0000259" key="7">
    <source>
        <dbReference type="Pfam" id="PF05737"/>
    </source>
</evidence>
<keyword evidence="5" id="KW-0572">Peptidoglycan-anchor</keyword>
<evidence type="ECO:0000256" key="4">
    <source>
        <dbReference type="ARBA" id="ARBA00022729"/>
    </source>
</evidence>
<dbReference type="InterPro" id="IPR041171">
    <property type="entry name" value="SDR_Ig"/>
</dbReference>
<evidence type="ECO:0000256" key="6">
    <source>
        <dbReference type="SAM" id="MobiDB-lite"/>
    </source>
</evidence>
<sequence length="313" mass="35657">MTDKDGKPFTEDNRPSTDSPANIEFTWELLKSMNVKSGDYYIFDLPKHFKIYNTINSPLYDSENNPIGNFTVTKDGKVTMTFNDYVEEHPDVVGNLQLKTEFNKAEIKGTTTQEIPFPIKDKDVSITVDFKPNVQTATNKKGLPDRPINTNEINWTVEMNKTKDTLKNAVFKDNIPQGTSLNKDSIKVYYLEVDVNGNATRGQEADPADYKIISSDGSKLEIAFKDSIKKAYQIEYVTKITDENVKSFQNNVTITSDNQGQQKASSTVTVSRGTHLNKTSKYDPKTQTIEWTITYNGDQRNIKKNRCTFKRYF</sequence>
<dbReference type="InterPro" id="IPR008456">
    <property type="entry name" value="Collagen-bd_dom"/>
</dbReference>
<evidence type="ECO:0000256" key="2">
    <source>
        <dbReference type="ARBA" id="ARBA00022512"/>
    </source>
</evidence>
<dbReference type="Gene3D" id="2.60.40.740">
    <property type="match status" value="1"/>
</dbReference>
<dbReference type="GO" id="GO:0005518">
    <property type="term" value="F:collagen binding"/>
    <property type="evidence" value="ECO:0007669"/>
    <property type="project" value="InterPro"/>
</dbReference>
<dbReference type="EMBL" id="BLET01000003">
    <property type="protein sequence ID" value="GET94420.1"/>
    <property type="molecule type" value="Genomic_DNA"/>
</dbReference>
<evidence type="ECO:0000256" key="5">
    <source>
        <dbReference type="ARBA" id="ARBA00023088"/>
    </source>
</evidence>
<keyword evidence="2" id="KW-0134">Cell wall</keyword>
<evidence type="ECO:0000313" key="9">
    <source>
        <dbReference type="EMBL" id="GET94420.1"/>
    </source>
</evidence>
<proteinExistence type="predicted"/>
<dbReference type="Pfam" id="PF05737">
    <property type="entry name" value="Collagen_bind"/>
    <property type="match status" value="1"/>
</dbReference>
<gene>
    <name evidence="9" type="ORF">TuanDB_01950</name>
</gene>
<dbReference type="AlphaFoldDB" id="A0A640KXG9"/>
<dbReference type="Gene3D" id="2.60.40.1280">
    <property type="match status" value="1"/>
</dbReference>
<feature type="domain" description="Collagen binding" evidence="7">
    <location>
        <begin position="137"/>
        <end position="263"/>
    </location>
</feature>
<feature type="domain" description="SDR-like Ig" evidence="8">
    <location>
        <begin position="23"/>
        <end position="110"/>
    </location>
</feature>
<dbReference type="GO" id="GO:0007155">
    <property type="term" value="P:cell adhesion"/>
    <property type="evidence" value="ECO:0007669"/>
    <property type="project" value="InterPro"/>
</dbReference>
<comment type="caution">
    <text evidence="9">The sequence shown here is derived from an EMBL/GenBank/DDBJ whole genome shotgun (WGS) entry which is preliminary data.</text>
</comment>
<dbReference type="SUPFAM" id="SSF49401">
    <property type="entry name" value="Bacterial adhesins"/>
    <property type="match status" value="2"/>
</dbReference>
<name>A0A640KXG9_BACAN</name>
<protein>
    <submittedName>
        <fullName evidence="9">Uncharacterized protein</fullName>
    </submittedName>
</protein>
<accession>A0A640KXG9</accession>
<dbReference type="InterPro" id="IPR008966">
    <property type="entry name" value="Adhesion_dom_sf"/>
</dbReference>